<proteinExistence type="predicted"/>
<dbReference type="Pfam" id="PF12686">
    <property type="entry name" value="DUF3800"/>
    <property type="match status" value="1"/>
</dbReference>
<keyword evidence="2" id="KW-1185">Reference proteome</keyword>
<gene>
    <name evidence="1" type="ORF">PQ472_05300</name>
</gene>
<protein>
    <submittedName>
        <fullName evidence="1">DUF3800 domain-containing protein</fullName>
    </submittedName>
</protein>
<name>A0ABY7WU15_9LACO</name>
<organism evidence="1 2">
    <name type="scientific">Lacticaseibacillus pabuli</name>
    <dbReference type="NCBI Taxonomy" id="3025672"/>
    <lineage>
        <taxon>Bacteria</taxon>
        <taxon>Bacillati</taxon>
        <taxon>Bacillota</taxon>
        <taxon>Bacilli</taxon>
        <taxon>Lactobacillales</taxon>
        <taxon>Lactobacillaceae</taxon>
        <taxon>Lacticaseibacillus</taxon>
    </lineage>
</organism>
<accession>A0ABY7WU15</accession>
<evidence type="ECO:0000313" key="1">
    <source>
        <dbReference type="EMBL" id="WDF83654.1"/>
    </source>
</evidence>
<dbReference type="InterPro" id="IPR024524">
    <property type="entry name" value="DUF3800"/>
</dbReference>
<dbReference type="RefSeq" id="WP_274261951.1">
    <property type="nucleotide sequence ID" value="NZ_CP117884.1"/>
</dbReference>
<sequence>MSYEHIYFFIDDTGVLDVPEHSPFFCYSGYMILGTHHKSDVLRQYSAISNSMKEQYDVREVKGSTFDKTDKSQLRDEFRLMKIMYRHKSVFPLTVRVDNARLRSSVFHTEDNRTRFKNYILKRLIKDALCKQISVGLINPDRPLDIKIFIDEEAQRTSGIYSLDQSIYSEALDGIHNWDFGAYFEPFLYNRDTKIKVDYVDSATNRPVQCADILANLFYYFIENDYDITKLTGVSNFVYRREP</sequence>
<dbReference type="Proteomes" id="UP001220377">
    <property type="component" value="Chromosome"/>
</dbReference>
<evidence type="ECO:0000313" key="2">
    <source>
        <dbReference type="Proteomes" id="UP001220377"/>
    </source>
</evidence>
<dbReference type="EMBL" id="CP117884">
    <property type="protein sequence ID" value="WDF83654.1"/>
    <property type="molecule type" value="Genomic_DNA"/>
</dbReference>
<reference evidence="1 2" key="1">
    <citation type="submission" date="2023-02" db="EMBL/GenBank/DDBJ databases">
        <title>Genome sequence of Lacticaseibacillus sp. KACC 23028.</title>
        <authorList>
            <person name="Kim S."/>
            <person name="Heo J."/>
            <person name="Kwon S.-W."/>
        </authorList>
    </citation>
    <scope>NUCLEOTIDE SEQUENCE [LARGE SCALE GENOMIC DNA]</scope>
    <source>
        <strain evidence="1 2">KACC 23028</strain>
    </source>
</reference>